<dbReference type="OrthoDB" id="5826793at2759"/>
<evidence type="ECO:0000313" key="10">
    <source>
        <dbReference type="Proteomes" id="UP000252519"/>
    </source>
</evidence>
<dbReference type="InterPro" id="IPR034035">
    <property type="entry name" value="Astacin-like_dom"/>
</dbReference>
<dbReference type="GO" id="GO:0005576">
    <property type="term" value="C:extracellular region"/>
    <property type="evidence" value="ECO:0007669"/>
    <property type="project" value="UniProtKB-SubCell"/>
</dbReference>
<reference evidence="9 10" key="1">
    <citation type="submission" date="2014-10" db="EMBL/GenBank/DDBJ databases">
        <title>Draft genome of the hookworm Ancylostoma caninum.</title>
        <authorList>
            <person name="Mitreva M."/>
        </authorList>
    </citation>
    <scope>NUCLEOTIDE SEQUENCE [LARGE SCALE GENOMIC DNA]</scope>
    <source>
        <strain evidence="9 10">Baltimore</strain>
    </source>
</reference>
<protein>
    <recommendedName>
        <fullName evidence="7">Metalloendopeptidase</fullName>
        <ecNumber evidence="7">3.4.24.-</ecNumber>
    </recommendedName>
</protein>
<dbReference type="GO" id="GO:0006508">
    <property type="term" value="P:proteolysis"/>
    <property type="evidence" value="ECO:0007669"/>
    <property type="project" value="UniProtKB-KW"/>
</dbReference>
<dbReference type="AlphaFoldDB" id="A0A368H4T8"/>
<dbReference type="PROSITE" id="PS51864">
    <property type="entry name" value="ASTACIN"/>
    <property type="match status" value="1"/>
</dbReference>
<dbReference type="PANTHER" id="PTHR10127">
    <property type="entry name" value="DISCOIDIN, CUB, EGF, LAMININ , AND ZINC METALLOPROTEASE DOMAIN CONTAINING"/>
    <property type="match status" value="1"/>
</dbReference>
<dbReference type="CDD" id="cd04280">
    <property type="entry name" value="ZnMc_astacin_like"/>
    <property type="match status" value="1"/>
</dbReference>
<evidence type="ECO:0000256" key="4">
    <source>
        <dbReference type="ARBA" id="ARBA00023157"/>
    </source>
</evidence>
<dbReference type="PANTHER" id="PTHR10127:SF793">
    <property type="entry name" value="ZINC METALLOPROTEINASE NAS-31"/>
    <property type="match status" value="1"/>
</dbReference>
<dbReference type="InterPro" id="IPR024079">
    <property type="entry name" value="MetalloPept_cat_dom_sf"/>
</dbReference>
<evidence type="ECO:0000256" key="6">
    <source>
        <dbReference type="PROSITE-ProRule" id="PRU01211"/>
    </source>
</evidence>
<proteinExistence type="predicted"/>
<evidence type="ECO:0000313" key="9">
    <source>
        <dbReference type="EMBL" id="RCN50275.1"/>
    </source>
</evidence>
<feature type="binding site" evidence="6">
    <location>
        <position position="140"/>
    </location>
    <ligand>
        <name>Zn(2+)</name>
        <dbReference type="ChEBI" id="CHEBI:29105"/>
        <note>catalytic</note>
    </ligand>
</feature>
<feature type="binding site" evidence="6">
    <location>
        <position position="134"/>
    </location>
    <ligand>
        <name>Zn(2+)</name>
        <dbReference type="ChEBI" id="CHEBI:29105"/>
        <note>catalytic</note>
    </ligand>
</feature>
<organism evidence="9 10">
    <name type="scientific">Ancylostoma caninum</name>
    <name type="common">Dog hookworm</name>
    <dbReference type="NCBI Taxonomy" id="29170"/>
    <lineage>
        <taxon>Eukaryota</taxon>
        <taxon>Metazoa</taxon>
        <taxon>Ecdysozoa</taxon>
        <taxon>Nematoda</taxon>
        <taxon>Chromadorea</taxon>
        <taxon>Rhabditida</taxon>
        <taxon>Rhabditina</taxon>
        <taxon>Rhabditomorpha</taxon>
        <taxon>Strongyloidea</taxon>
        <taxon>Ancylostomatidae</taxon>
        <taxon>Ancylostomatinae</taxon>
        <taxon>Ancylostoma</taxon>
    </lineage>
</organism>
<accession>A0A368H4T8</accession>
<gene>
    <name evidence="9" type="ORF">ANCCAN_03692</name>
</gene>
<dbReference type="EC" id="3.4.24.-" evidence="7"/>
<comment type="caution">
    <text evidence="6">Lacks conserved residue(s) required for the propagation of feature annotation.</text>
</comment>
<keyword evidence="6 7" id="KW-0645">Protease</keyword>
<keyword evidence="6 7" id="KW-0378">Hydrolase</keyword>
<sequence>MSFVCTKGAHQQVLHSRKQANEIVEDIEDESGRIKRQAYRDQKYPRTIWANNTVNYYFHWDTTNKVKRAFRKGAGLWQKDTCIDFVEDNSAYDRIRVFRGEGCWSYIGRVSGEQGMSLGNGCESVGTVAHEIGHAIGFWHTQSRHDRDQFITFNAHNVKRDWLDQFARQTTHTNDNYGITYDYGNIMHYSANSASWNGQPTMIPNDPKYVETLGSPIISFYELLMINKHYGCDKNCKPDESAKCKNGGFPHPRNCKTCVCPSGYGGTLCGRRESICDYIISVPGGNGGKRKVRTANEDDGLL</sequence>
<dbReference type="PRINTS" id="PR00480">
    <property type="entry name" value="ASTACIN"/>
</dbReference>
<keyword evidence="5" id="KW-0325">Glycoprotein</keyword>
<evidence type="ECO:0000256" key="7">
    <source>
        <dbReference type="RuleBase" id="RU361183"/>
    </source>
</evidence>
<keyword evidence="10" id="KW-1185">Reference proteome</keyword>
<dbReference type="InterPro" id="IPR006026">
    <property type="entry name" value="Peptidase_Metallo"/>
</dbReference>
<feature type="domain" description="Peptidase M12A" evidence="8">
    <location>
        <begin position="37"/>
        <end position="233"/>
    </location>
</feature>
<comment type="caution">
    <text evidence="9">The sequence shown here is derived from an EMBL/GenBank/DDBJ whole genome shotgun (WGS) entry which is preliminary data.</text>
</comment>
<keyword evidence="6 7" id="KW-0479">Metal-binding</keyword>
<dbReference type="Proteomes" id="UP000252519">
    <property type="component" value="Unassembled WGS sequence"/>
</dbReference>
<dbReference type="SUPFAM" id="SSF55486">
    <property type="entry name" value="Metalloproteases ('zincins'), catalytic domain"/>
    <property type="match status" value="1"/>
</dbReference>
<keyword evidence="4" id="KW-1015">Disulfide bond</keyword>
<feature type="active site" evidence="6">
    <location>
        <position position="131"/>
    </location>
</feature>
<dbReference type="InterPro" id="IPR001506">
    <property type="entry name" value="Peptidase_M12A"/>
</dbReference>
<dbReference type="Gene3D" id="3.40.390.10">
    <property type="entry name" value="Collagenase (Catalytic Domain)"/>
    <property type="match status" value="1"/>
</dbReference>
<evidence type="ECO:0000256" key="5">
    <source>
        <dbReference type="ARBA" id="ARBA00023180"/>
    </source>
</evidence>
<evidence type="ECO:0000259" key="8">
    <source>
        <dbReference type="PROSITE" id="PS51864"/>
    </source>
</evidence>
<dbReference type="InterPro" id="IPR017050">
    <property type="entry name" value="Metallopeptidase_nem"/>
</dbReference>
<dbReference type="PIRSF" id="PIRSF036365">
    <property type="entry name" value="Astacin_nematoda"/>
    <property type="match status" value="1"/>
</dbReference>
<name>A0A368H4T8_ANCCA</name>
<dbReference type="GO" id="GO:0004222">
    <property type="term" value="F:metalloendopeptidase activity"/>
    <property type="evidence" value="ECO:0007669"/>
    <property type="project" value="UniProtKB-UniRule"/>
</dbReference>
<keyword evidence="2" id="KW-0964">Secreted</keyword>
<keyword evidence="6 7" id="KW-0862">Zinc</keyword>
<dbReference type="Pfam" id="PF01400">
    <property type="entry name" value="Astacin"/>
    <property type="match status" value="1"/>
</dbReference>
<keyword evidence="6 7" id="KW-0482">Metalloprotease</keyword>
<feature type="binding site" evidence="6">
    <location>
        <position position="130"/>
    </location>
    <ligand>
        <name>Zn(2+)</name>
        <dbReference type="ChEBI" id="CHEBI:29105"/>
        <note>catalytic</note>
    </ligand>
</feature>
<dbReference type="GO" id="GO:0018996">
    <property type="term" value="P:molting cycle, collagen and cuticulin-based cuticle"/>
    <property type="evidence" value="ECO:0007669"/>
    <property type="project" value="InterPro"/>
</dbReference>
<comment type="subcellular location">
    <subcellularLocation>
        <location evidence="1">Secreted</location>
    </subcellularLocation>
</comment>
<dbReference type="EMBL" id="JOJR01000025">
    <property type="protein sequence ID" value="RCN50275.1"/>
    <property type="molecule type" value="Genomic_DNA"/>
</dbReference>
<dbReference type="GO" id="GO:0008270">
    <property type="term" value="F:zinc ion binding"/>
    <property type="evidence" value="ECO:0007669"/>
    <property type="project" value="UniProtKB-UniRule"/>
</dbReference>
<dbReference type="SMART" id="SM00235">
    <property type="entry name" value="ZnMc"/>
    <property type="match status" value="1"/>
</dbReference>
<keyword evidence="3" id="KW-0732">Signal</keyword>
<dbReference type="STRING" id="29170.A0A368H4T8"/>
<evidence type="ECO:0000256" key="2">
    <source>
        <dbReference type="ARBA" id="ARBA00022525"/>
    </source>
</evidence>
<evidence type="ECO:0000256" key="3">
    <source>
        <dbReference type="ARBA" id="ARBA00022729"/>
    </source>
</evidence>
<evidence type="ECO:0000256" key="1">
    <source>
        <dbReference type="ARBA" id="ARBA00004613"/>
    </source>
</evidence>
<comment type="cofactor">
    <cofactor evidence="6 7">
        <name>Zn(2+)</name>
        <dbReference type="ChEBI" id="CHEBI:29105"/>
    </cofactor>
    <text evidence="6 7">Binds 1 zinc ion per subunit.</text>
</comment>